<reference evidence="9" key="1">
    <citation type="submission" date="2021-03" db="EMBL/GenBank/DDBJ databases">
        <title>Draft genome sequence of rust myrtle Austropuccinia psidii MF-1, a brazilian biotype.</title>
        <authorList>
            <person name="Quecine M.C."/>
            <person name="Pachon D.M.R."/>
            <person name="Bonatelli M.L."/>
            <person name="Correr F.H."/>
            <person name="Franceschini L.M."/>
            <person name="Leite T.F."/>
            <person name="Margarido G.R.A."/>
            <person name="Almeida C.A."/>
            <person name="Ferrarezi J.A."/>
            <person name="Labate C.A."/>
        </authorList>
    </citation>
    <scope>NUCLEOTIDE SEQUENCE</scope>
    <source>
        <strain evidence="9">MF-1</strain>
    </source>
</reference>
<evidence type="ECO:0000313" key="9">
    <source>
        <dbReference type="EMBL" id="MBW0553573.1"/>
    </source>
</evidence>
<dbReference type="Pfam" id="PF17917">
    <property type="entry name" value="RT_RNaseH"/>
    <property type="match status" value="1"/>
</dbReference>
<dbReference type="Gene3D" id="3.30.70.270">
    <property type="match status" value="2"/>
</dbReference>
<keyword evidence="4" id="KW-0255">Endonuclease</keyword>
<protein>
    <recommendedName>
        <fullName evidence="11">Reverse transcriptase domain-containing protein</fullName>
    </recommendedName>
</protein>
<evidence type="ECO:0000256" key="2">
    <source>
        <dbReference type="ARBA" id="ARBA00022695"/>
    </source>
</evidence>
<dbReference type="EMBL" id="AVOT02060025">
    <property type="protein sequence ID" value="MBW0553573.1"/>
    <property type="molecule type" value="Genomic_DNA"/>
</dbReference>
<evidence type="ECO:0000256" key="4">
    <source>
        <dbReference type="ARBA" id="ARBA00022759"/>
    </source>
</evidence>
<feature type="domain" description="Reverse transcriptase" evidence="7">
    <location>
        <begin position="257"/>
        <end position="412"/>
    </location>
</feature>
<evidence type="ECO:0000256" key="3">
    <source>
        <dbReference type="ARBA" id="ARBA00022722"/>
    </source>
</evidence>
<dbReference type="Pfam" id="PF00078">
    <property type="entry name" value="RVT_1"/>
    <property type="match status" value="1"/>
</dbReference>
<dbReference type="PANTHER" id="PTHR37984:SF5">
    <property type="entry name" value="PROTEIN NYNRIN-LIKE"/>
    <property type="match status" value="1"/>
</dbReference>
<dbReference type="GO" id="GO:0004519">
    <property type="term" value="F:endonuclease activity"/>
    <property type="evidence" value="ECO:0007669"/>
    <property type="project" value="UniProtKB-KW"/>
</dbReference>
<dbReference type="CDD" id="cd01647">
    <property type="entry name" value="RT_LTR"/>
    <property type="match status" value="1"/>
</dbReference>
<dbReference type="FunFam" id="3.30.70.270:FF:000020">
    <property type="entry name" value="Transposon Tf2-6 polyprotein-like Protein"/>
    <property type="match status" value="1"/>
</dbReference>
<keyword evidence="10" id="KW-1185">Reference proteome</keyword>
<dbReference type="Gene3D" id="3.10.10.10">
    <property type="entry name" value="HIV Type 1 Reverse Transcriptase, subunit A, domain 1"/>
    <property type="match status" value="1"/>
</dbReference>
<dbReference type="PANTHER" id="PTHR37984">
    <property type="entry name" value="PROTEIN CBG26694"/>
    <property type="match status" value="1"/>
</dbReference>
<dbReference type="InterPro" id="IPR050951">
    <property type="entry name" value="Retrovirus_Pol_polyprotein"/>
</dbReference>
<feature type="domain" description="Reverse transcriptase RNase H-like" evidence="8">
    <location>
        <begin position="501"/>
        <end position="608"/>
    </location>
</feature>
<comment type="caution">
    <text evidence="9">The sequence shown here is derived from an EMBL/GenBank/DDBJ whole genome shotgun (WGS) entry which is preliminary data.</text>
</comment>
<keyword evidence="1" id="KW-0808">Transferase</keyword>
<evidence type="ECO:0000256" key="5">
    <source>
        <dbReference type="ARBA" id="ARBA00022801"/>
    </source>
</evidence>
<organism evidence="9 10">
    <name type="scientific">Austropuccinia psidii MF-1</name>
    <dbReference type="NCBI Taxonomy" id="1389203"/>
    <lineage>
        <taxon>Eukaryota</taxon>
        <taxon>Fungi</taxon>
        <taxon>Dikarya</taxon>
        <taxon>Basidiomycota</taxon>
        <taxon>Pucciniomycotina</taxon>
        <taxon>Pucciniomycetes</taxon>
        <taxon>Pucciniales</taxon>
        <taxon>Sphaerophragmiaceae</taxon>
        <taxon>Austropuccinia</taxon>
    </lineage>
</organism>
<gene>
    <name evidence="9" type="ORF">O181_093288</name>
</gene>
<proteinExistence type="predicted"/>
<dbReference type="InterPro" id="IPR041373">
    <property type="entry name" value="RT_RNaseH"/>
</dbReference>
<name>A0A9Q3J0Y8_9BASI</name>
<keyword evidence="2" id="KW-0548">Nucleotidyltransferase</keyword>
<dbReference type="InterPro" id="IPR000477">
    <property type="entry name" value="RT_dom"/>
</dbReference>
<evidence type="ECO:0000256" key="1">
    <source>
        <dbReference type="ARBA" id="ARBA00022679"/>
    </source>
</evidence>
<evidence type="ECO:0000256" key="6">
    <source>
        <dbReference type="ARBA" id="ARBA00022918"/>
    </source>
</evidence>
<dbReference type="SUPFAM" id="SSF56672">
    <property type="entry name" value="DNA/RNA polymerases"/>
    <property type="match status" value="2"/>
</dbReference>
<dbReference type="AlphaFoldDB" id="A0A9Q3J0Y8"/>
<accession>A0A9Q3J0Y8</accession>
<evidence type="ECO:0000259" key="8">
    <source>
        <dbReference type="Pfam" id="PF17917"/>
    </source>
</evidence>
<sequence length="616" mass="71142">MYGIDLHNNRDRYFTIGDNKCQTFAFLLFKRQITVSKVAPVNLELERFKSEQLNEGEISLHLTDNQKNELSALLHDHREAFSSDKEPLGAIIGHEFDIILNIERPYPPLVRRPAYPEIPKSREALEIHIKELLDLGVIRKVCHNEEVQITTPVIVEWDNGKSRMVGDFRALSTYTVPDRYPIPKIQISLTQISQAVYITTMDALKGFNQNVVTPRERKYLRIIVHCGVYEYLRMPRKVFHNEEVEITTPVIVAWHDGKSKMVGDFRALNTYTVPDRYPISKIQISLNQISQAVYITTMDDLKGFHHNLVKPRERKYLKIIAHCGVYEYLRMPFGINNAPSHFQRMIHEIFPEELSEGWLIIYIDDIIVCSKTWEEHIYILSRALNKIQSVNMEISLKKCHFGFEELKALGHVVSGLSLGIDKNKVAAVFLKPMPQNKKDIQSFLGFAGYYRKHIKYFSSIARHLYKLCDKDTVFEMTFDRVKAFKSLGQALTTAPLLPMSDFKLHFKLYVDASGDGLGAELHKVQIINYKPVEGPICFISRQIKPAEARYGASKMECLLLVWALGKLNYFLEGCVFELITDCTTVKSLLNMKTPNRHMLRWQIAIQEYRGNMTIAH</sequence>
<dbReference type="InterPro" id="IPR043502">
    <property type="entry name" value="DNA/RNA_pol_sf"/>
</dbReference>
<keyword evidence="5" id="KW-0378">Hydrolase</keyword>
<dbReference type="GO" id="GO:0016787">
    <property type="term" value="F:hydrolase activity"/>
    <property type="evidence" value="ECO:0007669"/>
    <property type="project" value="UniProtKB-KW"/>
</dbReference>
<evidence type="ECO:0000259" key="7">
    <source>
        <dbReference type="Pfam" id="PF00078"/>
    </source>
</evidence>
<evidence type="ECO:0000313" key="10">
    <source>
        <dbReference type="Proteomes" id="UP000765509"/>
    </source>
</evidence>
<keyword evidence="3" id="KW-0540">Nuclease</keyword>
<dbReference type="InterPro" id="IPR043128">
    <property type="entry name" value="Rev_trsase/Diguanyl_cyclase"/>
</dbReference>
<dbReference type="GO" id="GO:0003964">
    <property type="term" value="F:RNA-directed DNA polymerase activity"/>
    <property type="evidence" value="ECO:0007669"/>
    <property type="project" value="UniProtKB-KW"/>
</dbReference>
<evidence type="ECO:0008006" key="11">
    <source>
        <dbReference type="Google" id="ProtNLM"/>
    </source>
</evidence>
<keyword evidence="6" id="KW-0695">RNA-directed DNA polymerase</keyword>
<dbReference type="Proteomes" id="UP000765509">
    <property type="component" value="Unassembled WGS sequence"/>
</dbReference>